<keyword evidence="1" id="KW-0472">Membrane</keyword>
<proteinExistence type="predicted"/>
<dbReference type="EMBL" id="JACHGH010000006">
    <property type="protein sequence ID" value="MBB6453815.1"/>
    <property type="molecule type" value="Genomic_DNA"/>
</dbReference>
<reference evidence="3 4" key="1">
    <citation type="submission" date="2020-08" db="EMBL/GenBank/DDBJ databases">
        <title>Genomic Encyclopedia of Type Strains, Phase IV (KMG-IV): sequencing the most valuable type-strain genomes for metagenomic binning, comparative biology and taxonomic classification.</title>
        <authorList>
            <person name="Goeker M."/>
        </authorList>
    </citation>
    <scope>NUCLEOTIDE SEQUENCE [LARGE SCALE GENOMIC DNA]</scope>
    <source>
        <strain evidence="3 4">DSM 19612</strain>
    </source>
</reference>
<dbReference type="InterPro" id="IPR025164">
    <property type="entry name" value="Toastrack_DUF4097"/>
</dbReference>
<dbReference type="Pfam" id="PF13349">
    <property type="entry name" value="DUF4097"/>
    <property type="match status" value="1"/>
</dbReference>
<protein>
    <submittedName>
        <fullName evidence="3">DUF4097 and DUF4098 domain-containing protein YvlB</fullName>
    </submittedName>
</protein>
<keyword evidence="4" id="KW-1185">Reference proteome</keyword>
<dbReference type="Proteomes" id="UP000581688">
    <property type="component" value="Unassembled WGS sequence"/>
</dbReference>
<evidence type="ECO:0000313" key="4">
    <source>
        <dbReference type="Proteomes" id="UP000581688"/>
    </source>
</evidence>
<evidence type="ECO:0000256" key="1">
    <source>
        <dbReference type="SAM" id="Phobius"/>
    </source>
</evidence>
<evidence type="ECO:0000259" key="2">
    <source>
        <dbReference type="Pfam" id="PF13349"/>
    </source>
</evidence>
<keyword evidence="1" id="KW-1133">Transmembrane helix</keyword>
<comment type="caution">
    <text evidence="3">The sequence shown here is derived from an EMBL/GenBank/DDBJ whole genome shotgun (WGS) entry which is preliminary data.</text>
</comment>
<gene>
    <name evidence="3" type="ORF">HNQ94_002266</name>
</gene>
<evidence type="ECO:0000313" key="3">
    <source>
        <dbReference type="EMBL" id="MBB6453815.1"/>
    </source>
</evidence>
<feature type="transmembrane region" description="Helical" evidence="1">
    <location>
        <begin position="6"/>
        <end position="29"/>
    </location>
</feature>
<organism evidence="3 4">
    <name type="scientific">Salirhabdus euzebyi</name>
    <dbReference type="NCBI Taxonomy" id="394506"/>
    <lineage>
        <taxon>Bacteria</taxon>
        <taxon>Bacillati</taxon>
        <taxon>Bacillota</taxon>
        <taxon>Bacilli</taxon>
        <taxon>Bacillales</taxon>
        <taxon>Bacillaceae</taxon>
        <taxon>Salirhabdus</taxon>
    </lineage>
</organism>
<accession>A0A841Q605</accession>
<name>A0A841Q605_9BACI</name>
<keyword evidence="1" id="KW-0812">Transmembrane</keyword>
<sequence length="271" mass="29461">MKKVVIGALIVLIIGIIGTVSLGGSIFALGPKVDINERQSFDAEEIESVKIKSNVGDVRIFESDSNEIEVHIHGEVSKQNENKSTFEITQEGNTLQVTSDIHSKQFFSIPFINFNMNDKQYIDVSIPKGLLSYVEVESDVGKIDIEEIEVTELFVSNDVGEVGIDKFVGEKATIRTNVGKVNVKSAVGKIEIESDTGEVELTMEAITEDVNIKSDIGEVVVNVKELSESLVLDLDSDIGDIDVNGPFVTNGNGPGPTLKVRTDIGEIEVNH</sequence>
<dbReference type="RefSeq" id="WP_174496637.1">
    <property type="nucleotide sequence ID" value="NZ_CADDWK010000008.1"/>
</dbReference>
<dbReference type="AlphaFoldDB" id="A0A841Q605"/>
<feature type="domain" description="DUF4097" evidence="2">
    <location>
        <begin position="46"/>
        <end position="244"/>
    </location>
</feature>